<dbReference type="SUPFAM" id="SSF57667">
    <property type="entry name" value="beta-beta-alpha zinc fingers"/>
    <property type="match status" value="3"/>
</dbReference>
<evidence type="ECO:0000313" key="11">
    <source>
        <dbReference type="Proteomes" id="UP000069940"/>
    </source>
</evidence>
<feature type="domain" description="C2H2-type" evidence="8">
    <location>
        <begin position="305"/>
        <end position="332"/>
    </location>
</feature>
<evidence type="ECO:0000256" key="4">
    <source>
        <dbReference type="ARBA" id="ARBA00022833"/>
    </source>
</evidence>
<dbReference type="Pfam" id="PF00096">
    <property type="entry name" value="zf-C2H2"/>
    <property type="match status" value="4"/>
</dbReference>
<feature type="binding site" evidence="6">
    <location>
        <position position="8"/>
    </location>
    <ligand>
        <name>Zn(2+)</name>
        <dbReference type="ChEBI" id="CHEBI:29105"/>
    </ligand>
</feature>
<protein>
    <recommendedName>
        <fullName evidence="12">C2h2-type zn-finger protein</fullName>
    </recommendedName>
</protein>
<evidence type="ECO:0000313" key="10">
    <source>
        <dbReference type="EnsemblMetazoa" id="AALFPA23_024344.P36300"/>
    </source>
</evidence>
<dbReference type="SUPFAM" id="SSF57716">
    <property type="entry name" value="Glucocorticoid receptor-like (DNA-binding domain)"/>
    <property type="match status" value="1"/>
</dbReference>
<dbReference type="SMART" id="SM00868">
    <property type="entry name" value="zf-AD"/>
    <property type="match status" value="1"/>
</dbReference>
<keyword evidence="1 6" id="KW-0479">Metal-binding</keyword>
<dbReference type="SMART" id="SM00355">
    <property type="entry name" value="ZnF_C2H2"/>
    <property type="match status" value="6"/>
</dbReference>
<dbReference type="PROSITE" id="PS50157">
    <property type="entry name" value="ZINC_FINGER_C2H2_2"/>
    <property type="match status" value="6"/>
</dbReference>
<feature type="binding site" evidence="6">
    <location>
        <position position="11"/>
    </location>
    <ligand>
        <name>Zn(2+)</name>
        <dbReference type="ChEBI" id="CHEBI:29105"/>
    </ligand>
</feature>
<feature type="compositionally biased region" description="Basic residues" evidence="7">
    <location>
        <begin position="144"/>
        <end position="156"/>
    </location>
</feature>
<feature type="domain" description="ZAD" evidence="9">
    <location>
        <begin position="6"/>
        <end position="79"/>
    </location>
</feature>
<feature type="domain" description="C2H2-type" evidence="8">
    <location>
        <begin position="190"/>
        <end position="218"/>
    </location>
</feature>
<dbReference type="EnsemblMetazoa" id="AALFPA23_024344.R36300">
    <property type="protein sequence ID" value="AALFPA23_024344.P36300"/>
    <property type="gene ID" value="AALFPA23_024344"/>
</dbReference>
<feature type="binding site" evidence="6">
    <location>
        <position position="52"/>
    </location>
    <ligand>
        <name>Zn(2+)</name>
        <dbReference type="ChEBI" id="CHEBI:29105"/>
    </ligand>
</feature>
<sequence length="343" mass="40037">MDLVLKMCRLCLESVEPAAVVVLNEAEHLVESIYQLTTIEVITDPASRVFMCDQCQNRLDVAIQFHAMCLQNDETFRKMYAFHANSLDSKKTEQFNSSSEFIECKIEDESENSEMMFKNQQLDETVIEQEQASPKPEKRNPTTTRKKYKPKTKHKASPPEKVQCQTCGAFVHPTHLPKHQQIHEKDRPMFACERCPKKYTEQRKLREHVTIVHEGHLEHTCDRCGKTFHRWETLRQHYLGEHTDLKKYECKICGEKFARSANRNYHHTMYHTVAKPFACSLCDKSFKRSCDLTIHIRTHTGEKPFKCDICGKAFAKSYNVVIHKKSHKSVEMRKAIKLKTEDS</sequence>
<keyword evidence="2" id="KW-0677">Repeat</keyword>
<dbReference type="EnsemblMetazoa" id="AALFPA23_024344.R36297">
    <property type="protein sequence ID" value="AALFPA23_024344.P36297"/>
    <property type="gene ID" value="AALFPA23_024344"/>
</dbReference>
<keyword evidence="4 6" id="KW-0862">Zinc</keyword>
<dbReference type="RefSeq" id="XP_062712464.1">
    <property type="nucleotide sequence ID" value="XM_062856480.1"/>
</dbReference>
<evidence type="ECO:0000256" key="7">
    <source>
        <dbReference type="SAM" id="MobiDB-lite"/>
    </source>
</evidence>
<dbReference type="Gene3D" id="3.40.1800.20">
    <property type="match status" value="1"/>
</dbReference>
<dbReference type="PANTHER" id="PTHR24379">
    <property type="entry name" value="KRAB AND ZINC FINGER DOMAIN-CONTAINING"/>
    <property type="match status" value="1"/>
</dbReference>
<feature type="binding site" evidence="6">
    <location>
        <position position="55"/>
    </location>
    <ligand>
        <name>Zn(2+)</name>
        <dbReference type="ChEBI" id="CHEBI:29105"/>
    </ligand>
</feature>
<keyword evidence="11" id="KW-1185">Reference proteome</keyword>
<evidence type="ECO:0000259" key="8">
    <source>
        <dbReference type="PROSITE" id="PS50157"/>
    </source>
</evidence>
<keyword evidence="3 5" id="KW-0863">Zinc-finger</keyword>
<dbReference type="PROSITE" id="PS00028">
    <property type="entry name" value="ZINC_FINGER_C2H2_1"/>
    <property type="match status" value="5"/>
</dbReference>
<dbReference type="GeneID" id="109621456"/>
<evidence type="ECO:0000256" key="5">
    <source>
        <dbReference type="PROSITE-ProRule" id="PRU00042"/>
    </source>
</evidence>
<feature type="domain" description="C2H2-type" evidence="8">
    <location>
        <begin position="162"/>
        <end position="188"/>
    </location>
</feature>
<evidence type="ECO:0000259" key="9">
    <source>
        <dbReference type="PROSITE" id="PS51915"/>
    </source>
</evidence>
<dbReference type="Gene3D" id="3.30.160.60">
    <property type="entry name" value="Classic Zinc Finger"/>
    <property type="match status" value="4"/>
</dbReference>
<organism evidence="10 11">
    <name type="scientific">Aedes albopictus</name>
    <name type="common">Asian tiger mosquito</name>
    <name type="synonym">Stegomyia albopicta</name>
    <dbReference type="NCBI Taxonomy" id="7160"/>
    <lineage>
        <taxon>Eukaryota</taxon>
        <taxon>Metazoa</taxon>
        <taxon>Ecdysozoa</taxon>
        <taxon>Arthropoda</taxon>
        <taxon>Hexapoda</taxon>
        <taxon>Insecta</taxon>
        <taxon>Pterygota</taxon>
        <taxon>Neoptera</taxon>
        <taxon>Endopterygota</taxon>
        <taxon>Diptera</taxon>
        <taxon>Nematocera</taxon>
        <taxon>Culicoidea</taxon>
        <taxon>Culicidae</taxon>
        <taxon>Culicinae</taxon>
        <taxon>Aedini</taxon>
        <taxon>Aedes</taxon>
        <taxon>Stegomyia</taxon>
    </lineage>
</organism>
<dbReference type="InterPro" id="IPR012934">
    <property type="entry name" value="Znf_AD"/>
</dbReference>
<dbReference type="InterPro" id="IPR013087">
    <property type="entry name" value="Znf_C2H2_type"/>
</dbReference>
<feature type="domain" description="C2H2-type" evidence="8">
    <location>
        <begin position="219"/>
        <end position="247"/>
    </location>
</feature>
<feature type="region of interest" description="Disordered" evidence="7">
    <location>
        <begin position="128"/>
        <end position="159"/>
    </location>
</feature>
<dbReference type="RefSeq" id="XP_029732234.2">
    <property type="nucleotide sequence ID" value="XM_029876374.2"/>
</dbReference>
<reference evidence="11" key="1">
    <citation type="journal article" date="2015" name="Proc. Natl. Acad. Sci. U.S.A.">
        <title>Genome sequence of the Asian Tiger mosquito, Aedes albopictus, reveals insights into its biology, genetics, and evolution.</title>
        <authorList>
            <person name="Chen X.G."/>
            <person name="Jiang X."/>
            <person name="Gu J."/>
            <person name="Xu M."/>
            <person name="Wu Y."/>
            <person name="Deng Y."/>
            <person name="Zhang C."/>
            <person name="Bonizzoni M."/>
            <person name="Dermauw W."/>
            <person name="Vontas J."/>
            <person name="Armbruster P."/>
            <person name="Huang X."/>
            <person name="Yang Y."/>
            <person name="Zhang H."/>
            <person name="He W."/>
            <person name="Peng H."/>
            <person name="Liu Y."/>
            <person name="Wu K."/>
            <person name="Chen J."/>
            <person name="Lirakis M."/>
            <person name="Topalis P."/>
            <person name="Van Leeuwen T."/>
            <person name="Hall A.B."/>
            <person name="Jiang X."/>
            <person name="Thorpe C."/>
            <person name="Mueller R.L."/>
            <person name="Sun C."/>
            <person name="Waterhouse R.M."/>
            <person name="Yan G."/>
            <person name="Tu Z.J."/>
            <person name="Fang X."/>
            <person name="James A.A."/>
        </authorList>
    </citation>
    <scope>NUCLEOTIDE SEQUENCE [LARGE SCALE GENOMIC DNA]</scope>
    <source>
        <strain evidence="11">Foshan</strain>
    </source>
</reference>
<dbReference type="EnsemblMetazoa" id="AALFPA23_024344.R36298">
    <property type="protein sequence ID" value="AALFPA23_024344.P36298"/>
    <property type="gene ID" value="AALFPA23_024344"/>
</dbReference>
<dbReference type="Pfam" id="PF07776">
    <property type="entry name" value="zf-AD"/>
    <property type="match status" value="1"/>
</dbReference>
<reference evidence="10" key="2">
    <citation type="submission" date="2025-05" db="UniProtKB">
        <authorList>
            <consortium name="EnsemblMetazoa"/>
        </authorList>
    </citation>
    <scope>IDENTIFICATION</scope>
    <source>
        <strain evidence="10">Foshan</strain>
    </source>
</reference>
<dbReference type="InterPro" id="IPR036236">
    <property type="entry name" value="Znf_C2H2_sf"/>
</dbReference>
<dbReference type="Proteomes" id="UP000069940">
    <property type="component" value="Unassembled WGS sequence"/>
</dbReference>
<accession>A0ABM2A4F5</accession>
<dbReference type="PROSITE" id="PS51915">
    <property type="entry name" value="ZAD"/>
    <property type="match status" value="1"/>
</dbReference>
<feature type="domain" description="C2H2-type" evidence="8">
    <location>
        <begin position="277"/>
        <end position="304"/>
    </location>
</feature>
<proteinExistence type="predicted"/>
<evidence type="ECO:0000256" key="2">
    <source>
        <dbReference type="ARBA" id="ARBA00022737"/>
    </source>
</evidence>
<feature type="domain" description="C2H2-type" evidence="8">
    <location>
        <begin position="248"/>
        <end position="276"/>
    </location>
</feature>
<evidence type="ECO:0000256" key="6">
    <source>
        <dbReference type="PROSITE-ProRule" id="PRU01263"/>
    </source>
</evidence>
<evidence type="ECO:0000256" key="3">
    <source>
        <dbReference type="ARBA" id="ARBA00022771"/>
    </source>
</evidence>
<dbReference type="RefSeq" id="XP_062712465.1">
    <property type="nucleotide sequence ID" value="XM_062856481.1"/>
</dbReference>
<name>A0ABM2A4F5_AEDAL</name>
<evidence type="ECO:0008006" key="12">
    <source>
        <dbReference type="Google" id="ProtNLM"/>
    </source>
</evidence>
<dbReference type="PANTHER" id="PTHR24379:SF121">
    <property type="entry name" value="C2H2-TYPE DOMAIN-CONTAINING PROTEIN"/>
    <property type="match status" value="1"/>
</dbReference>
<evidence type="ECO:0000256" key="1">
    <source>
        <dbReference type="ARBA" id="ARBA00022723"/>
    </source>
</evidence>